<dbReference type="PRINTS" id="PR00385">
    <property type="entry name" value="P450"/>
</dbReference>
<dbReference type="InterPro" id="IPR002401">
    <property type="entry name" value="Cyt_P450_E_grp-I"/>
</dbReference>
<comment type="similarity">
    <text evidence="2 3">Belongs to the cytochrome P450 family.</text>
</comment>
<proteinExistence type="inferred from homology"/>
<keyword evidence="5" id="KW-1185">Reference proteome</keyword>
<comment type="caution">
    <text evidence="4">The sequence shown here is derived from an EMBL/GenBank/DDBJ whole genome shotgun (WGS) entry which is preliminary data.</text>
</comment>
<evidence type="ECO:0000313" key="5">
    <source>
        <dbReference type="Proteomes" id="UP000660380"/>
    </source>
</evidence>
<dbReference type="PRINTS" id="PR00463">
    <property type="entry name" value="EP450I"/>
</dbReference>
<dbReference type="Proteomes" id="UP000660380">
    <property type="component" value="Unassembled WGS sequence"/>
</dbReference>
<dbReference type="Gene3D" id="1.10.630.10">
    <property type="entry name" value="Cytochrome P450"/>
    <property type="match status" value="1"/>
</dbReference>
<keyword evidence="3" id="KW-0503">Monooxygenase</keyword>
<dbReference type="CDD" id="cd11053">
    <property type="entry name" value="CYP110-like"/>
    <property type="match status" value="1"/>
</dbReference>
<dbReference type="InterPro" id="IPR001128">
    <property type="entry name" value="Cyt_P450"/>
</dbReference>
<keyword evidence="3" id="KW-0408">Iron</keyword>
<protein>
    <submittedName>
        <fullName evidence="4">Cytochrome P450</fullName>
    </submittedName>
</protein>
<keyword evidence="3" id="KW-0479">Metal-binding</keyword>
<dbReference type="PROSITE" id="PS00086">
    <property type="entry name" value="CYTOCHROME_P450"/>
    <property type="match status" value="1"/>
</dbReference>
<dbReference type="PANTHER" id="PTHR24305">
    <property type="entry name" value="CYTOCHROME P450"/>
    <property type="match status" value="1"/>
</dbReference>
<keyword evidence="3" id="KW-0560">Oxidoreductase</keyword>
<dbReference type="PANTHER" id="PTHR24305:SF166">
    <property type="entry name" value="CYTOCHROME P450 12A4, MITOCHONDRIAL-RELATED"/>
    <property type="match status" value="1"/>
</dbReference>
<sequence>MTSLLQTLQLIANPTRFLDECAVKYGDVFSVRVLGINSPPVVFFSHPDAISECFAIPAKELDFQKATHVFKPLFGEKSIVLQDTRSHNRQRQLLMPPFHGDRLKYYGELICQITQEVIKKWNVGEVISMQKVMPDITLRIILQVVFGINPGVRYQQLKEQLSSLLEDVTKPLYSSLFFFPPLQNNLGAWSPWGNYLRRREKIDKLIYAEISERRLENEATRSDILSLLMSARDENGQQMTDEELRDQLVSLLLLGYETTAAVLAWVFYLIHAHPEVKDKLMQELDASDARNPEVIAQLPYLTAVCQETLRIFPIALICTPRMVKDKVEIAGKKYTSGTILVPCIYLAHRRSKTYPEPNKFQPERFLNSKFSAYEYLPFGGGYRGCIGAAFSMYEMKLIIATILSNFQLALTDNNPVHPTRRGITIVPSGGVQMVVETRLIASLQELGVRS</sequence>
<evidence type="ECO:0000256" key="1">
    <source>
        <dbReference type="ARBA" id="ARBA00001971"/>
    </source>
</evidence>
<keyword evidence="3" id="KW-0349">Heme</keyword>
<organism evidence="4 5">
    <name type="scientific">Scytonema hofmannii FACHB-248</name>
    <dbReference type="NCBI Taxonomy" id="1842502"/>
    <lineage>
        <taxon>Bacteria</taxon>
        <taxon>Bacillati</taxon>
        <taxon>Cyanobacteriota</taxon>
        <taxon>Cyanophyceae</taxon>
        <taxon>Nostocales</taxon>
        <taxon>Scytonemataceae</taxon>
        <taxon>Scytonema</taxon>
    </lineage>
</organism>
<accession>A0ABR8GU94</accession>
<dbReference type="InterPro" id="IPR050121">
    <property type="entry name" value="Cytochrome_P450_monoxygenase"/>
</dbReference>
<evidence type="ECO:0000256" key="2">
    <source>
        <dbReference type="ARBA" id="ARBA00010617"/>
    </source>
</evidence>
<dbReference type="InterPro" id="IPR017972">
    <property type="entry name" value="Cyt_P450_CS"/>
</dbReference>
<dbReference type="EMBL" id="JACJTA010000044">
    <property type="protein sequence ID" value="MBD2606650.1"/>
    <property type="molecule type" value="Genomic_DNA"/>
</dbReference>
<dbReference type="RefSeq" id="WP_029636584.1">
    <property type="nucleotide sequence ID" value="NZ_JACJTA010000044.1"/>
</dbReference>
<dbReference type="SUPFAM" id="SSF48264">
    <property type="entry name" value="Cytochrome P450"/>
    <property type="match status" value="1"/>
</dbReference>
<gene>
    <name evidence="4" type="ORF">H6G81_19460</name>
</gene>
<evidence type="ECO:0000313" key="4">
    <source>
        <dbReference type="EMBL" id="MBD2606650.1"/>
    </source>
</evidence>
<dbReference type="InterPro" id="IPR036396">
    <property type="entry name" value="Cyt_P450_sf"/>
</dbReference>
<name>A0ABR8GU94_9CYAN</name>
<reference evidence="4 5" key="1">
    <citation type="journal article" date="2020" name="ISME J.">
        <title>Comparative genomics reveals insights into cyanobacterial evolution and habitat adaptation.</title>
        <authorList>
            <person name="Chen M.Y."/>
            <person name="Teng W.K."/>
            <person name="Zhao L."/>
            <person name="Hu C.X."/>
            <person name="Zhou Y.K."/>
            <person name="Han B.P."/>
            <person name="Song L.R."/>
            <person name="Shu W.S."/>
        </authorList>
    </citation>
    <scope>NUCLEOTIDE SEQUENCE [LARGE SCALE GENOMIC DNA]</scope>
    <source>
        <strain evidence="4 5">FACHB-248</strain>
    </source>
</reference>
<dbReference type="Pfam" id="PF00067">
    <property type="entry name" value="p450"/>
    <property type="match status" value="1"/>
</dbReference>
<evidence type="ECO:0000256" key="3">
    <source>
        <dbReference type="RuleBase" id="RU000461"/>
    </source>
</evidence>
<comment type="cofactor">
    <cofactor evidence="1">
        <name>heme</name>
        <dbReference type="ChEBI" id="CHEBI:30413"/>
    </cofactor>
</comment>